<dbReference type="Gene3D" id="3.40.50.300">
    <property type="entry name" value="P-loop containing nucleotide triphosphate hydrolases"/>
    <property type="match status" value="1"/>
</dbReference>
<dbReference type="PANTHER" id="PTHR16184">
    <property type="entry name" value="ELONGATOR COMPLEX PROTEIN 6"/>
    <property type="match status" value="1"/>
</dbReference>
<dbReference type="EMBL" id="JASCZI010030410">
    <property type="protein sequence ID" value="MED6122333.1"/>
    <property type="molecule type" value="Genomic_DNA"/>
</dbReference>
<evidence type="ECO:0000256" key="2">
    <source>
        <dbReference type="ARBA" id="ARBA00008837"/>
    </source>
</evidence>
<evidence type="ECO:0000313" key="4">
    <source>
        <dbReference type="Proteomes" id="UP001341840"/>
    </source>
</evidence>
<comment type="pathway">
    <text evidence="1">tRNA modification; 5-methoxycarbonylmethyl-2-thiouridine-tRNA biosynthesis.</text>
</comment>
<evidence type="ECO:0000313" key="3">
    <source>
        <dbReference type="EMBL" id="MED6122333.1"/>
    </source>
</evidence>
<proteinExistence type="inferred from homology"/>
<accession>A0ABU6REU9</accession>
<dbReference type="Proteomes" id="UP001341840">
    <property type="component" value="Unassembled WGS sequence"/>
</dbReference>
<dbReference type="InterPro" id="IPR027417">
    <property type="entry name" value="P-loop_NTPase"/>
</dbReference>
<dbReference type="InterPro" id="IPR018627">
    <property type="entry name" value="ELP6"/>
</dbReference>
<comment type="caution">
    <text evidence="3">The sequence shown here is derived from an EMBL/GenBank/DDBJ whole genome shotgun (WGS) entry which is preliminary data.</text>
</comment>
<dbReference type="CDD" id="cd19495">
    <property type="entry name" value="Elp6"/>
    <property type="match status" value="1"/>
</dbReference>
<organism evidence="3 4">
    <name type="scientific">Stylosanthes scabra</name>
    <dbReference type="NCBI Taxonomy" id="79078"/>
    <lineage>
        <taxon>Eukaryota</taxon>
        <taxon>Viridiplantae</taxon>
        <taxon>Streptophyta</taxon>
        <taxon>Embryophyta</taxon>
        <taxon>Tracheophyta</taxon>
        <taxon>Spermatophyta</taxon>
        <taxon>Magnoliopsida</taxon>
        <taxon>eudicotyledons</taxon>
        <taxon>Gunneridae</taxon>
        <taxon>Pentapetalae</taxon>
        <taxon>rosids</taxon>
        <taxon>fabids</taxon>
        <taxon>Fabales</taxon>
        <taxon>Fabaceae</taxon>
        <taxon>Papilionoideae</taxon>
        <taxon>50 kb inversion clade</taxon>
        <taxon>dalbergioids sensu lato</taxon>
        <taxon>Dalbergieae</taxon>
        <taxon>Pterocarpus clade</taxon>
        <taxon>Stylosanthes</taxon>
    </lineage>
</organism>
<dbReference type="PANTHER" id="PTHR16184:SF6">
    <property type="entry name" value="ELONGATOR COMPLEX PROTEIN 6"/>
    <property type="match status" value="1"/>
</dbReference>
<name>A0ABU6REU9_9FABA</name>
<dbReference type="Pfam" id="PF09807">
    <property type="entry name" value="ELP6"/>
    <property type="match status" value="1"/>
</dbReference>
<protein>
    <recommendedName>
        <fullName evidence="5">Elongator complex protein 6</fullName>
    </recommendedName>
</protein>
<comment type="similarity">
    <text evidence="2">Belongs to the ELP6 family.</text>
</comment>
<evidence type="ECO:0008006" key="5">
    <source>
        <dbReference type="Google" id="ProtNLM"/>
    </source>
</evidence>
<keyword evidence="4" id="KW-1185">Reference proteome</keyword>
<evidence type="ECO:0000256" key="1">
    <source>
        <dbReference type="ARBA" id="ARBA00005043"/>
    </source>
</evidence>
<sequence length="261" mass="29454">MEQQGLDLMDQALGFHSNKAQQQPWPLSGRFVLVEDCVDTSGAFVLHHILKRSFTSHPSSAVIFLAFANPINHYDRVLRKLGCNLASQRDTGRFFFLDMLMLQCPVEGEPNHDGLAAVFEKIERVISELSPENKKFVTVIIDDISCLELAANGSSNDAIDFLHYCYTLTSENDYALVALNHRDIYSDGERSTFKLEIEYLADILVKVDPLATGLAKDVHGQVMVLNKETQKQHGISSIKVHNFHFKIKENNTEYFYAGSRT</sequence>
<gene>
    <name evidence="3" type="ORF">PIB30_038813</name>
</gene>
<reference evidence="3 4" key="1">
    <citation type="journal article" date="2023" name="Plants (Basel)">
        <title>Bridging the Gap: Combining Genomics and Transcriptomics Approaches to Understand Stylosanthes scabra, an Orphan Legume from the Brazilian Caatinga.</title>
        <authorList>
            <person name="Ferreira-Neto J.R.C."/>
            <person name="da Silva M.D."/>
            <person name="Binneck E."/>
            <person name="de Melo N.F."/>
            <person name="da Silva R.H."/>
            <person name="de Melo A.L.T.M."/>
            <person name="Pandolfi V."/>
            <person name="Bustamante F.O."/>
            <person name="Brasileiro-Vidal A.C."/>
            <person name="Benko-Iseppon A.M."/>
        </authorList>
    </citation>
    <scope>NUCLEOTIDE SEQUENCE [LARGE SCALE GENOMIC DNA]</scope>
    <source>
        <tissue evidence="3">Leaves</tissue>
    </source>
</reference>